<evidence type="ECO:0000313" key="2">
    <source>
        <dbReference type="EnsemblMetazoa" id="XP_029347327.1"/>
    </source>
</evidence>
<feature type="region of interest" description="Disordered" evidence="1">
    <location>
        <begin position="1"/>
        <end position="35"/>
    </location>
</feature>
<keyword evidence="3" id="KW-1185">Reference proteome</keyword>
<dbReference type="RefSeq" id="XP_029347327.1">
    <property type="nucleotide sequence ID" value="XM_029491467.1"/>
</dbReference>
<dbReference type="AlphaFoldDB" id="A0A8R2JVL5"/>
<dbReference type="KEGG" id="api:115034442"/>
<dbReference type="EnsemblMetazoa" id="XM_029491467.1">
    <property type="protein sequence ID" value="XP_029347327.1"/>
    <property type="gene ID" value="LOC115034442"/>
</dbReference>
<evidence type="ECO:0000256" key="1">
    <source>
        <dbReference type="SAM" id="MobiDB-lite"/>
    </source>
</evidence>
<dbReference type="Proteomes" id="UP000007819">
    <property type="component" value="Chromosome A3"/>
</dbReference>
<feature type="compositionally biased region" description="Polar residues" evidence="1">
    <location>
        <begin position="1"/>
        <end position="23"/>
    </location>
</feature>
<reference evidence="3" key="1">
    <citation type="submission" date="2010-06" db="EMBL/GenBank/DDBJ databases">
        <authorList>
            <person name="Jiang H."/>
            <person name="Abraham K."/>
            <person name="Ali S."/>
            <person name="Alsbrooks S.L."/>
            <person name="Anim B.N."/>
            <person name="Anosike U.S."/>
            <person name="Attaway T."/>
            <person name="Bandaranaike D.P."/>
            <person name="Battles P.K."/>
            <person name="Bell S.N."/>
            <person name="Bell A.V."/>
            <person name="Beltran B."/>
            <person name="Bickham C."/>
            <person name="Bustamante Y."/>
            <person name="Caleb T."/>
            <person name="Canada A."/>
            <person name="Cardenas V."/>
            <person name="Carter K."/>
            <person name="Chacko J."/>
            <person name="Chandrabose M.N."/>
            <person name="Chavez D."/>
            <person name="Chavez A."/>
            <person name="Chen L."/>
            <person name="Chu H.-S."/>
            <person name="Claassen K.J."/>
            <person name="Cockrell R."/>
            <person name="Collins M."/>
            <person name="Cooper J.A."/>
            <person name="Cree A."/>
            <person name="Curry S.M."/>
            <person name="Da Y."/>
            <person name="Dao M.D."/>
            <person name="Das B."/>
            <person name="Davila M.-L."/>
            <person name="Davy-Carroll L."/>
            <person name="Denson S."/>
            <person name="Dinh H."/>
            <person name="Ebong V.E."/>
            <person name="Edwards J.R."/>
            <person name="Egan A."/>
            <person name="El-Daye J."/>
            <person name="Escobedo L."/>
            <person name="Fernandez S."/>
            <person name="Fernando P.R."/>
            <person name="Flagg N."/>
            <person name="Forbes L.D."/>
            <person name="Fowler R.G."/>
            <person name="Fu Q."/>
            <person name="Gabisi R.A."/>
            <person name="Ganer J."/>
            <person name="Garbino Pronczuk A."/>
            <person name="Garcia R.M."/>
            <person name="Garner T."/>
            <person name="Garrett T.E."/>
            <person name="Gonzalez D.A."/>
            <person name="Hamid H."/>
            <person name="Hawkins E.S."/>
            <person name="Hirani K."/>
            <person name="Hogues M.E."/>
            <person name="Hollins B."/>
            <person name="Hsiao C.-H."/>
            <person name="Jabil R."/>
            <person name="James M.L."/>
            <person name="Jhangiani S.N."/>
            <person name="Johnson B."/>
            <person name="Johnson Q."/>
            <person name="Joshi V."/>
            <person name="Kalu J.B."/>
            <person name="Kam C."/>
            <person name="Kashfia A."/>
            <person name="Keebler J."/>
            <person name="Kisamo H."/>
            <person name="Kovar C.L."/>
            <person name="Lago L.A."/>
            <person name="Lai C.-Y."/>
            <person name="Laidlaw J."/>
            <person name="Lara F."/>
            <person name="Le T.-K."/>
            <person name="Lee S.L."/>
            <person name="Legall F.H."/>
            <person name="Lemon S.J."/>
            <person name="Lewis L.R."/>
            <person name="Li B."/>
            <person name="Liu Y."/>
            <person name="Liu Y.-S."/>
            <person name="Lopez J."/>
            <person name="Lozado R.J."/>
            <person name="Lu J."/>
            <person name="Madu R.C."/>
            <person name="Maheshwari M."/>
            <person name="Maheshwari R."/>
            <person name="Malloy K."/>
            <person name="Martinez E."/>
            <person name="Mathew T."/>
            <person name="Mercado I.C."/>
            <person name="Mercado C."/>
            <person name="Meyer B."/>
            <person name="Montgomery K."/>
            <person name="Morgan M.B."/>
            <person name="Munidasa M."/>
            <person name="Nazareth L.V."/>
            <person name="Nelson J."/>
            <person name="Ng B.M."/>
            <person name="Nguyen N.B."/>
            <person name="Nguyen P.Q."/>
            <person name="Nguyen T."/>
            <person name="Obregon M."/>
            <person name="Okwuonu G.O."/>
            <person name="Onwere C.G."/>
            <person name="Orozco G."/>
            <person name="Parra A."/>
            <person name="Patel S."/>
            <person name="Patil S."/>
            <person name="Perez A."/>
            <person name="Perez Y."/>
            <person name="Pham C."/>
            <person name="Primus E.L."/>
            <person name="Pu L.-L."/>
            <person name="Puazo M."/>
            <person name="Qin X."/>
            <person name="Quiroz J.B."/>
            <person name="Reese J."/>
            <person name="Richards S."/>
            <person name="Rives C.M."/>
            <person name="Robberts R."/>
            <person name="Ruiz S.J."/>
            <person name="Ruiz M.J."/>
            <person name="Santibanez J."/>
            <person name="Schneider B.W."/>
            <person name="Sisson I."/>
            <person name="Smith M."/>
            <person name="Sodergren E."/>
            <person name="Song X.-Z."/>
            <person name="Song B.B."/>
            <person name="Summersgill H."/>
            <person name="Thelus R."/>
            <person name="Thornton R.D."/>
            <person name="Trejos Z.Y."/>
            <person name="Usmani K."/>
            <person name="Vattathil S."/>
            <person name="Villasana D."/>
            <person name="Walker D.L."/>
            <person name="Wang S."/>
            <person name="Wang K."/>
            <person name="White C.S."/>
            <person name="Williams A.C."/>
            <person name="Williamson J."/>
            <person name="Wilson K."/>
            <person name="Woghiren I.O."/>
            <person name="Woodworth J.R."/>
            <person name="Worley K.C."/>
            <person name="Wright R.A."/>
            <person name="Wu W."/>
            <person name="Young L."/>
            <person name="Zhang L."/>
            <person name="Zhang J."/>
            <person name="Zhu Y."/>
            <person name="Muzny D.M."/>
            <person name="Weinstock G."/>
            <person name="Gibbs R.A."/>
        </authorList>
    </citation>
    <scope>NUCLEOTIDE SEQUENCE [LARGE SCALE GENOMIC DNA]</scope>
    <source>
        <strain evidence="3">LSR1</strain>
    </source>
</reference>
<name>A0A8R2JVL5_ACYPI</name>
<evidence type="ECO:0000313" key="3">
    <source>
        <dbReference type="Proteomes" id="UP000007819"/>
    </source>
</evidence>
<dbReference type="OrthoDB" id="6611086at2759"/>
<protein>
    <submittedName>
        <fullName evidence="2">Uncharacterized protein</fullName>
    </submittedName>
</protein>
<accession>A0A8R2JVL5</accession>
<dbReference type="GeneID" id="115034442"/>
<organism evidence="2 3">
    <name type="scientific">Acyrthosiphon pisum</name>
    <name type="common">Pea aphid</name>
    <dbReference type="NCBI Taxonomy" id="7029"/>
    <lineage>
        <taxon>Eukaryota</taxon>
        <taxon>Metazoa</taxon>
        <taxon>Ecdysozoa</taxon>
        <taxon>Arthropoda</taxon>
        <taxon>Hexapoda</taxon>
        <taxon>Insecta</taxon>
        <taxon>Pterygota</taxon>
        <taxon>Neoptera</taxon>
        <taxon>Paraneoptera</taxon>
        <taxon>Hemiptera</taxon>
        <taxon>Sternorrhyncha</taxon>
        <taxon>Aphidomorpha</taxon>
        <taxon>Aphidoidea</taxon>
        <taxon>Aphididae</taxon>
        <taxon>Macrosiphini</taxon>
        <taxon>Acyrthosiphon</taxon>
    </lineage>
</organism>
<reference evidence="2" key="2">
    <citation type="submission" date="2022-06" db="UniProtKB">
        <authorList>
            <consortium name="EnsemblMetazoa"/>
        </authorList>
    </citation>
    <scope>IDENTIFICATION</scope>
</reference>
<sequence length="270" mass="30914">MNEAQLTATLNSESGTTPEQSGVQMPGTPRRVQQAPWLRPPAPHLISLCSSAPQKGARLLTSVMLASNEHRGMHICRSLMLTQQSVRLYGDVVSSRSLAISLPHLPAERGNPGCPNFCMEDGFHTIVAYTLQFPDISEVMSRFLRDYVFNYWFVQIGPRRLSVFGQDHRTNNYLESFHSTLITQIGRHPNIWDFLQRLIVVENQFFVEFQQRTNNLTIRDGTSRSLRENATRIIRESVQQLNRDSDLLMFLRRTGHRNDGYVQEQIGPYP</sequence>
<proteinExistence type="predicted"/>